<keyword evidence="3 8" id="KW-0489">Methyltransferase</keyword>
<evidence type="ECO:0000256" key="6">
    <source>
        <dbReference type="ARBA" id="ARBA00023125"/>
    </source>
</evidence>
<keyword evidence="6" id="KW-0238">DNA-binding</keyword>
<reference evidence="11" key="1">
    <citation type="journal article" date="2023" name="Mol. Phylogenet. Evol.">
        <title>Genome-scale phylogeny and comparative genomics of the fungal order Sordariales.</title>
        <authorList>
            <person name="Hensen N."/>
            <person name="Bonometti L."/>
            <person name="Westerberg I."/>
            <person name="Brannstrom I.O."/>
            <person name="Guillou S."/>
            <person name="Cros-Aarteil S."/>
            <person name="Calhoun S."/>
            <person name="Haridas S."/>
            <person name="Kuo A."/>
            <person name="Mondo S."/>
            <person name="Pangilinan J."/>
            <person name="Riley R."/>
            <person name="LaButti K."/>
            <person name="Andreopoulos B."/>
            <person name="Lipzen A."/>
            <person name="Chen C."/>
            <person name="Yan M."/>
            <person name="Daum C."/>
            <person name="Ng V."/>
            <person name="Clum A."/>
            <person name="Steindorff A."/>
            <person name="Ohm R.A."/>
            <person name="Martin F."/>
            <person name="Silar P."/>
            <person name="Natvig D.O."/>
            <person name="Lalanne C."/>
            <person name="Gautier V."/>
            <person name="Ament-Velasquez S.L."/>
            <person name="Kruys A."/>
            <person name="Hutchinson M.I."/>
            <person name="Powell A.J."/>
            <person name="Barry K."/>
            <person name="Miller A.N."/>
            <person name="Grigoriev I.V."/>
            <person name="Debuchy R."/>
            <person name="Gladieux P."/>
            <person name="Hiltunen Thoren M."/>
            <person name="Johannesson H."/>
        </authorList>
    </citation>
    <scope>NUCLEOTIDE SEQUENCE</scope>
    <source>
        <strain evidence="11">CBS 955.72</strain>
    </source>
</reference>
<reference evidence="11" key="2">
    <citation type="submission" date="2023-06" db="EMBL/GenBank/DDBJ databases">
        <authorList>
            <consortium name="Lawrence Berkeley National Laboratory"/>
            <person name="Haridas S."/>
            <person name="Hensen N."/>
            <person name="Bonometti L."/>
            <person name="Westerberg I."/>
            <person name="Brannstrom I.O."/>
            <person name="Guillou S."/>
            <person name="Cros-Aarteil S."/>
            <person name="Calhoun S."/>
            <person name="Kuo A."/>
            <person name="Mondo S."/>
            <person name="Pangilinan J."/>
            <person name="Riley R."/>
            <person name="Labutti K."/>
            <person name="Andreopoulos B."/>
            <person name="Lipzen A."/>
            <person name="Chen C."/>
            <person name="Yanf M."/>
            <person name="Daum C."/>
            <person name="Ng V."/>
            <person name="Clum A."/>
            <person name="Steindorff A."/>
            <person name="Ohm R."/>
            <person name="Martin F."/>
            <person name="Silar P."/>
            <person name="Natvig D."/>
            <person name="Lalanne C."/>
            <person name="Gautier V."/>
            <person name="Ament-Velasquez S.L."/>
            <person name="Kruys A."/>
            <person name="Hutchinson M.I."/>
            <person name="Powell A.J."/>
            <person name="Barry K."/>
            <person name="Miller A.N."/>
            <person name="Grigoriev I.V."/>
            <person name="Debuchy R."/>
            <person name="Gladieux P."/>
            <person name="Thoren M.H."/>
            <person name="Johannesson H."/>
        </authorList>
    </citation>
    <scope>NUCLEOTIDE SEQUENCE</scope>
    <source>
        <strain evidence="11">CBS 955.72</strain>
    </source>
</reference>
<evidence type="ECO:0000259" key="10">
    <source>
        <dbReference type="PROSITE" id="PS51038"/>
    </source>
</evidence>
<dbReference type="InterPro" id="IPR050390">
    <property type="entry name" value="C5-Methyltransferase"/>
</dbReference>
<comment type="similarity">
    <text evidence="8">Belongs to the class I-like SAM-binding methyltransferase superfamily. C5-methyltransferase family.</text>
</comment>
<dbReference type="PROSITE" id="PS51679">
    <property type="entry name" value="SAM_MT_C5"/>
    <property type="match status" value="1"/>
</dbReference>
<evidence type="ECO:0000256" key="2">
    <source>
        <dbReference type="ARBA" id="ARBA00011975"/>
    </source>
</evidence>
<dbReference type="Gene3D" id="3.90.120.10">
    <property type="entry name" value="DNA Methylase, subunit A, domain 2"/>
    <property type="match status" value="1"/>
</dbReference>
<feature type="region of interest" description="Disordered" evidence="9">
    <location>
        <begin position="1783"/>
        <end position="1816"/>
    </location>
</feature>
<organism evidence="11 12">
    <name type="scientific">Lasiosphaeria hispida</name>
    <dbReference type="NCBI Taxonomy" id="260671"/>
    <lineage>
        <taxon>Eukaryota</taxon>
        <taxon>Fungi</taxon>
        <taxon>Dikarya</taxon>
        <taxon>Ascomycota</taxon>
        <taxon>Pezizomycotina</taxon>
        <taxon>Sordariomycetes</taxon>
        <taxon>Sordariomycetidae</taxon>
        <taxon>Sordariales</taxon>
        <taxon>Lasiosphaeriaceae</taxon>
        <taxon>Lasiosphaeria</taxon>
    </lineage>
</organism>
<dbReference type="GO" id="GO:0003677">
    <property type="term" value="F:DNA binding"/>
    <property type="evidence" value="ECO:0007669"/>
    <property type="project" value="UniProtKB-KW"/>
</dbReference>
<evidence type="ECO:0000256" key="5">
    <source>
        <dbReference type="ARBA" id="ARBA00022691"/>
    </source>
</evidence>
<accession>A0AAJ0HBZ6</accession>
<dbReference type="InterPro" id="IPR001525">
    <property type="entry name" value="C5_MeTfrase"/>
</dbReference>
<evidence type="ECO:0000313" key="11">
    <source>
        <dbReference type="EMBL" id="KAK3346793.1"/>
    </source>
</evidence>
<dbReference type="PRINTS" id="PR00105">
    <property type="entry name" value="C5METTRFRASE"/>
</dbReference>
<evidence type="ECO:0000313" key="12">
    <source>
        <dbReference type="Proteomes" id="UP001275084"/>
    </source>
</evidence>
<dbReference type="Gene3D" id="2.30.30.490">
    <property type="match status" value="2"/>
</dbReference>
<dbReference type="InterPro" id="IPR043151">
    <property type="entry name" value="BAH_sf"/>
</dbReference>
<dbReference type="GO" id="GO:0044027">
    <property type="term" value="P:negative regulation of gene expression via chromosomal CpG island methylation"/>
    <property type="evidence" value="ECO:0007669"/>
    <property type="project" value="TreeGrafter"/>
</dbReference>
<dbReference type="InterPro" id="IPR001025">
    <property type="entry name" value="BAH_dom"/>
</dbReference>
<dbReference type="CDD" id="cd04712">
    <property type="entry name" value="BAH_DCM_I"/>
    <property type="match status" value="1"/>
</dbReference>
<dbReference type="EC" id="2.1.1.37" evidence="2"/>
<keyword evidence="5 8" id="KW-0949">S-adenosyl-L-methionine</keyword>
<evidence type="ECO:0000256" key="7">
    <source>
        <dbReference type="ARBA" id="ARBA00023242"/>
    </source>
</evidence>
<sequence>MSDAIANGLVPRNLPSNSFTSSKWKVNRHLINTDFQGIIPATAQMMLRQQADEGVLTKQERELVGLLEDDKVWIARLARLALRGVMTEDISHWAWILSAQTADTMVERFASGGTRHPLFVLKLLMERRNNIRKKENFMALLTHIHNHHARADGASRTTLHDNSGNAPRLKLLDISSAEFEIIISQLVDRALLLFPSSLPAISHLTVAFIQGMTGKVGRSTDLVIKERASIMNEVLVMFGRAALDNPLHNMSYNWEAQKVLLGVVSRVDHPLHINKEAYRAIKGVLGALRKNPLERKVAERAAKTWPPYQLAFDGRDEGHSPEEWLSRSVKAGILSREAGYQSDDNDRATDALGGSIMGLSPTIQTRALRPHVFTGNRANLNVYIKWAAQITATRNAREAWHAFTTPIQPGVQAVSIIYAEMFKKLFAKDVKGSPAVLFGDAQEVFPTYDGNLSQYELARLTPPTPDELYGQMLQSGIRPAGECLVVLIKHATSKEKAIRCLSDSPHSEALQSLLAPSATLESGEKLTDIPPRLFHAWITMLCSNHTRPKNMKSGTNNKEAFYIQEAIRLATLYQRDNTEPHHEKAPWRRILEALATTKMLYADKMYGVGRKAEETKLRTLFTFIGIFERITASFGDDPMMFQQLCLMFRKMLRLMTFKDTETMTMHRPITANPPLNKILIRMQKIMRKRFLKITQPLEYHGATDGNTLSFLPHKLSAAHVYHYMLALGTIKDTQGMVELMHWIMDGWEEKGILEEAKHPHELGYDYIIRIFSYFESLGGQAIDPDTVLALQAKLEMLRMERNCAWFWPGQTPAFPQEFSESAPGSDALSSNVSREKNLDVSVAFDAHKRRKISVDIPRSTLTGPRSQHDGFPPPFPRAVERFAVSSLMAVAEAQGASATEGFVEFDLDDFSFYITQEPDALGEVRYGCDMRPLQHLSTKNGAGELYVDGVLGLGATKYYIAKVKVTGLPIGNYGAEFSTVRDTIWVRSAYNSKTELYYRLKKPSIEYARYHEPFLWIADLAKHVVDYCTSEMLKDRQVGLYSFRRNFSHWLSKTHGKSQRFLKWRRQYPRQDFRTASNLDVSKIRVGDTISTPRDDGETTDTKWRAMASKGSVVDSRWFGLVQKIHISKKGQRSFDVTWFYRPVETPCCLMKYPWPNELFISDHCTCGKASERVKEEQVLAVHDVDWFGDPENTSGDFLVRQTYMVDDRRWVTLNKSHMTCTHERVQLGYKAGDTVLASPNDDDIATPFEIIKIFKQGQSIFVRLRELISRRIVDPSLRDAAPNELVYTNQFVVTKLDDILGKCTVRFFRPGEPVPSPYNRGGTGNLFFITHRLVRLDDKEDIVPFDYQFPSSLRQGFNPEQCITKLKGLDLFCGAGNFGRGLEDGGVVDMCWANDIWDKAIHTYMANTNEQTTNPFLGSVDDLLRAAIEGKFAKNVPQKGEVEFISAGSPCPGFSLLTQDKTTLAQVKNQSLVASFASFVDFYRPKYGVLENVSGIVSNRHNRQEDILSQLFCAIVGMGYQAQLILGDAWSHGAPQTRTRVFLYFAAPGHQLPEAPMLSHSHFRRVKSRGLGELVNGEPFVRRSFLKTALKYVSAAEGTADLPAIQDGKADACVAFPDHRVTYGMTDRILRQIKAIPTHPFGQNFAKAWQQGKGAMLPGDRELFPSAPSTRTSPIAQGWSRVNPHELFQTVTTKSQPTDARTGSGLHWFEDRPLSTMEVRRAQGFLDEEVLVGGLHDQWKLVGNSVARQMALALGLKFREAWLGSLCDDVAVEKRGPREAVTSSLAHSQNRSIGVDVSGSTPAWDSPSLSEDDERVEGREVKAATGGVLDDKPLKQAITTVFRKRRLSVVITEVRANVKRVYGGSRASPETAVAIDDTDTDFDMGSPVEHGSASTTPGPDTTPSRVPRGTAVVRLDQLDEGCDAVV</sequence>
<feature type="domain" description="BAH" evidence="10">
    <location>
        <begin position="1228"/>
        <end position="1345"/>
    </location>
</feature>
<feature type="active site" evidence="8">
    <location>
        <position position="1452"/>
    </location>
</feature>
<comment type="caution">
    <text evidence="11">The sequence shown here is derived from an EMBL/GenBank/DDBJ whole genome shotgun (WGS) entry which is preliminary data.</text>
</comment>
<dbReference type="GO" id="GO:0032259">
    <property type="term" value="P:methylation"/>
    <property type="evidence" value="ECO:0007669"/>
    <property type="project" value="UniProtKB-KW"/>
</dbReference>
<keyword evidence="12" id="KW-1185">Reference proteome</keyword>
<protein>
    <recommendedName>
        <fullName evidence="2">DNA (cytosine-5-)-methyltransferase</fullName>
        <ecNumber evidence="2">2.1.1.37</ecNumber>
    </recommendedName>
</protein>
<feature type="domain" description="BAH" evidence="10">
    <location>
        <begin position="1082"/>
        <end position="1215"/>
    </location>
</feature>
<feature type="compositionally biased region" description="Polar residues" evidence="9">
    <location>
        <begin position="1893"/>
        <end position="1905"/>
    </location>
</feature>
<dbReference type="PANTHER" id="PTHR10629:SF54">
    <property type="entry name" value="DNA METHYLTRANSFERASE DIM-2"/>
    <property type="match status" value="1"/>
</dbReference>
<dbReference type="GO" id="GO:0003886">
    <property type="term" value="F:DNA (cytosine-5-)-methyltransferase activity"/>
    <property type="evidence" value="ECO:0007669"/>
    <property type="project" value="UniProtKB-EC"/>
</dbReference>
<gene>
    <name evidence="11" type="ORF">B0T25DRAFT_507397</name>
</gene>
<evidence type="ECO:0000256" key="3">
    <source>
        <dbReference type="ARBA" id="ARBA00022603"/>
    </source>
</evidence>
<dbReference type="GO" id="GO:0003682">
    <property type="term" value="F:chromatin binding"/>
    <property type="evidence" value="ECO:0007669"/>
    <property type="project" value="InterPro"/>
</dbReference>
<keyword evidence="4 8" id="KW-0808">Transferase</keyword>
<dbReference type="Pfam" id="PF25423">
    <property type="entry name" value="DUF7893"/>
    <property type="match status" value="1"/>
</dbReference>
<name>A0AAJ0HBZ6_9PEZI</name>
<evidence type="ECO:0000256" key="4">
    <source>
        <dbReference type="ARBA" id="ARBA00022679"/>
    </source>
</evidence>
<dbReference type="SUPFAM" id="SSF53335">
    <property type="entry name" value="S-adenosyl-L-methionine-dependent methyltransferases"/>
    <property type="match status" value="1"/>
</dbReference>
<dbReference type="InterPro" id="IPR057215">
    <property type="entry name" value="DUF7893"/>
</dbReference>
<evidence type="ECO:0000256" key="8">
    <source>
        <dbReference type="PROSITE-ProRule" id="PRU01016"/>
    </source>
</evidence>
<dbReference type="GO" id="GO:0005634">
    <property type="term" value="C:nucleus"/>
    <property type="evidence" value="ECO:0007669"/>
    <property type="project" value="UniProtKB-SubCell"/>
</dbReference>
<evidence type="ECO:0000256" key="9">
    <source>
        <dbReference type="SAM" id="MobiDB-lite"/>
    </source>
</evidence>
<dbReference type="PROSITE" id="PS51038">
    <property type="entry name" value="BAH"/>
    <property type="match status" value="2"/>
</dbReference>
<keyword evidence="7" id="KW-0539">Nucleus</keyword>
<comment type="subcellular location">
    <subcellularLocation>
        <location evidence="1">Nucleus</location>
    </subcellularLocation>
</comment>
<dbReference type="Pfam" id="PF00145">
    <property type="entry name" value="DNA_methylase"/>
    <property type="match status" value="1"/>
</dbReference>
<dbReference type="EMBL" id="JAUIQD010000006">
    <property type="protein sequence ID" value="KAK3346793.1"/>
    <property type="molecule type" value="Genomic_DNA"/>
</dbReference>
<dbReference type="PANTHER" id="PTHR10629">
    <property type="entry name" value="CYTOSINE-SPECIFIC METHYLTRANSFERASE"/>
    <property type="match status" value="1"/>
</dbReference>
<evidence type="ECO:0000256" key="1">
    <source>
        <dbReference type="ARBA" id="ARBA00004123"/>
    </source>
</evidence>
<dbReference type="Gene3D" id="3.40.50.150">
    <property type="entry name" value="Vaccinia Virus protein VP39"/>
    <property type="match status" value="2"/>
</dbReference>
<dbReference type="InterPro" id="IPR029063">
    <property type="entry name" value="SAM-dependent_MTases_sf"/>
</dbReference>
<proteinExistence type="inferred from homology"/>
<feature type="compositionally biased region" description="Polar residues" evidence="9">
    <location>
        <begin position="1783"/>
        <end position="1810"/>
    </location>
</feature>
<dbReference type="Proteomes" id="UP001275084">
    <property type="component" value="Unassembled WGS sequence"/>
</dbReference>
<feature type="region of interest" description="Disordered" evidence="9">
    <location>
        <begin position="1878"/>
        <end position="1909"/>
    </location>
</feature>